<evidence type="ECO:0000256" key="1">
    <source>
        <dbReference type="ARBA" id="ARBA00023242"/>
    </source>
</evidence>
<dbReference type="EMBL" id="NHTK01006107">
    <property type="protein sequence ID" value="PPQ63857.1"/>
    <property type="molecule type" value="Genomic_DNA"/>
</dbReference>
<dbReference type="CDD" id="cd00067">
    <property type="entry name" value="GAL4"/>
    <property type="match status" value="1"/>
</dbReference>
<dbReference type="Gene3D" id="4.10.240.10">
    <property type="entry name" value="Zn(2)-C6 fungal-type DNA-binding domain"/>
    <property type="match status" value="1"/>
</dbReference>
<dbReference type="OrthoDB" id="5419315at2759"/>
<dbReference type="SUPFAM" id="SSF57701">
    <property type="entry name" value="Zn2/Cys6 DNA-binding domain"/>
    <property type="match status" value="1"/>
</dbReference>
<dbReference type="GO" id="GO:0008270">
    <property type="term" value="F:zinc ion binding"/>
    <property type="evidence" value="ECO:0007669"/>
    <property type="project" value="InterPro"/>
</dbReference>
<dbReference type="PANTHER" id="PTHR37534:SF20">
    <property type="entry name" value="PRO1A C6 ZINK-FINGER PROTEIN"/>
    <property type="match status" value="1"/>
</dbReference>
<dbReference type="GO" id="GO:0000981">
    <property type="term" value="F:DNA-binding transcription factor activity, RNA polymerase II-specific"/>
    <property type="evidence" value="ECO:0007669"/>
    <property type="project" value="InterPro"/>
</dbReference>
<dbReference type="PROSITE" id="PS50048">
    <property type="entry name" value="ZN2_CY6_FUNGAL_2"/>
    <property type="match status" value="1"/>
</dbReference>
<reference evidence="3 4" key="1">
    <citation type="journal article" date="2018" name="Evol. Lett.">
        <title>Horizontal gene cluster transfer increased hallucinogenic mushroom diversity.</title>
        <authorList>
            <person name="Reynolds H.T."/>
            <person name="Vijayakumar V."/>
            <person name="Gluck-Thaler E."/>
            <person name="Korotkin H.B."/>
            <person name="Matheny P.B."/>
            <person name="Slot J.C."/>
        </authorList>
    </citation>
    <scope>NUCLEOTIDE SEQUENCE [LARGE SCALE GENOMIC DNA]</scope>
    <source>
        <strain evidence="3 4">2629</strain>
    </source>
</reference>
<keyword evidence="1" id="KW-0539">Nucleus</keyword>
<sequence length="210" mass="23582">MPRKATTSQSAKSTREKTGCLTCRIRRKKCDIQVVDTDSEQKVCKTCSRLHLECLGGYGQKRPKWLKNKTVVAHIKTLITDHLNINGLVKGIPRPRSQIHGGSQYLQLSVWLTSSGELPFPLDPGSPVSDTSSSSFDSNLDTLGHNVLSVQHLPAEQEYFVPLLEDVLQSEQAPSSLDQWWFYQQQAQMHSHEDPINDNFTTKYLNMGAS</sequence>
<feature type="domain" description="Zn(2)-C6 fungal-type" evidence="2">
    <location>
        <begin position="19"/>
        <end position="54"/>
    </location>
</feature>
<dbReference type="InterPro" id="IPR001138">
    <property type="entry name" value="Zn2Cys6_DnaBD"/>
</dbReference>
<gene>
    <name evidence="3" type="ORF">CVT24_009070</name>
</gene>
<evidence type="ECO:0000313" key="3">
    <source>
        <dbReference type="EMBL" id="PPQ63857.1"/>
    </source>
</evidence>
<comment type="caution">
    <text evidence="3">The sequence shown here is derived from an EMBL/GenBank/DDBJ whole genome shotgun (WGS) entry which is preliminary data.</text>
</comment>
<accession>A0A409VEP1</accession>
<dbReference type="AlphaFoldDB" id="A0A409VEP1"/>
<name>A0A409VEP1_9AGAR</name>
<organism evidence="3 4">
    <name type="scientific">Panaeolus cyanescens</name>
    <dbReference type="NCBI Taxonomy" id="181874"/>
    <lineage>
        <taxon>Eukaryota</taxon>
        <taxon>Fungi</taxon>
        <taxon>Dikarya</taxon>
        <taxon>Basidiomycota</taxon>
        <taxon>Agaricomycotina</taxon>
        <taxon>Agaricomycetes</taxon>
        <taxon>Agaricomycetidae</taxon>
        <taxon>Agaricales</taxon>
        <taxon>Agaricineae</taxon>
        <taxon>Galeropsidaceae</taxon>
        <taxon>Panaeolus</taxon>
    </lineage>
</organism>
<protein>
    <recommendedName>
        <fullName evidence="2">Zn(2)-C6 fungal-type domain-containing protein</fullName>
    </recommendedName>
</protein>
<proteinExistence type="predicted"/>
<keyword evidence="4" id="KW-1185">Reference proteome</keyword>
<dbReference type="InterPro" id="IPR036864">
    <property type="entry name" value="Zn2-C6_fun-type_DNA-bd_sf"/>
</dbReference>
<dbReference type="Proteomes" id="UP000284842">
    <property type="component" value="Unassembled WGS sequence"/>
</dbReference>
<dbReference type="PANTHER" id="PTHR37534">
    <property type="entry name" value="TRANSCRIPTIONAL ACTIVATOR PROTEIN UGA3"/>
    <property type="match status" value="1"/>
</dbReference>
<dbReference type="InParanoid" id="A0A409VEP1"/>
<dbReference type="STRING" id="181874.A0A409VEP1"/>
<evidence type="ECO:0000259" key="2">
    <source>
        <dbReference type="PROSITE" id="PS50048"/>
    </source>
</evidence>
<evidence type="ECO:0000313" key="4">
    <source>
        <dbReference type="Proteomes" id="UP000284842"/>
    </source>
</evidence>